<dbReference type="EMBL" id="QICL01000025">
    <property type="protein sequence ID" value="PXV61200.1"/>
    <property type="molecule type" value="Genomic_DNA"/>
</dbReference>
<proteinExistence type="predicted"/>
<gene>
    <name evidence="1" type="ORF">CLV62_12533</name>
</gene>
<dbReference type="Proteomes" id="UP000247973">
    <property type="component" value="Unassembled WGS sequence"/>
</dbReference>
<dbReference type="AlphaFoldDB" id="A0A2V3PMS7"/>
<dbReference type="RefSeq" id="WP_110311823.1">
    <property type="nucleotide sequence ID" value="NZ_QICL01000025.1"/>
</dbReference>
<protein>
    <submittedName>
        <fullName evidence="1">Uncharacterized protein</fullName>
    </submittedName>
</protein>
<evidence type="ECO:0000313" key="2">
    <source>
        <dbReference type="Proteomes" id="UP000247973"/>
    </source>
</evidence>
<sequence length="200" mass="23251">MKPRPDLNTLSKEVYQANKEKGFHDKEQSNEAYLMLVITELSEAVESDRKGKRANFVEYENRKLVWHNELSNIIPDCFNYAFEWAIKDSIEDELADAVIRLLDLAGLRGYKLCTEDATIVEFVHCSPIDEKFESFIEHVFAVVKLISGNYDMDFSPDEIVELTILSIEYLCDTLSIDLWSHVELKLKYNQSRPYKHGKAY</sequence>
<reference evidence="1 2" key="1">
    <citation type="submission" date="2018-03" db="EMBL/GenBank/DDBJ databases">
        <title>Genomic Encyclopedia of Archaeal and Bacterial Type Strains, Phase II (KMG-II): from individual species to whole genera.</title>
        <authorList>
            <person name="Goeker M."/>
        </authorList>
    </citation>
    <scope>NUCLEOTIDE SEQUENCE [LARGE SCALE GENOMIC DNA]</scope>
    <source>
        <strain evidence="1 2">DSM 100214</strain>
    </source>
</reference>
<keyword evidence="2" id="KW-1185">Reference proteome</keyword>
<evidence type="ECO:0000313" key="1">
    <source>
        <dbReference type="EMBL" id="PXV61200.1"/>
    </source>
</evidence>
<organism evidence="1 2">
    <name type="scientific">Dysgonomonas alginatilytica</name>
    <dbReference type="NCBI Taxonomy" id="1605892"/>
    <lineage>
        <taxon>Bacteria</taxon>
        <taxon>Pseudomonadati</taxon>
        <taxon>Bacteroidota</taxon>
        <taxon>Bacteroidia</taxon>
        <taxon>Bacteroidales</taxon>
        <taxon>Dysgonomonadaceae</taxon>
        <taxon>Dysgonomonas</taxon>
    </lineage>
</organism>
<dbReference type="OrthoDB" id="1086666at2"/>
<comment type="caution">
    <text evidence="1">The sequence shown here is derived from an EMBL/GenBank/DDBJ whole genome shotgun (WGS) entry which is preliminary data.</text>
</comment>
<dbReference type="Gene3D" id="1.10.287.1080">
    <property type="entry name" value="MazG-like"/>
    <property type="match status" value="1"/>
</dbReference>
<accession>A0A2V3PMS7</accession>
<name>A0A2V3PMS7_9BACT</name>